<dbReference type="Pfam" id="PF04951">
    <property type="entry name" value="Peptidase_M55"/>
    <property type="match status" value="1"/>
</dbReference>
<organism evidence="1 2">
    <name type="scientific">Luoshenia tenuis</name>
    <dbReference type="NCBI Taxonomy" id="2763654"/>
    <lineage>
        <taxon>Bacteria</taxon>
        <taxon>Bacillati</taxon>
        <taxon>Bacillota</taxon>
        <taxon>Clostridia</taxon>
        <taxon>Christensenellales</taxon>
        <taxon>Christensenellaceae</taxon>
        <taxon>Luoshenia</taxon>
    </lineage>
</organism>
<dbReference type="RefSeq" id="WP_249285039.1">
    <property type="nucleotide sequence ID" value="NZ_JACRSO010000002.1"/>
</dbReference>
<comment type="caution">
    <text evidence="1">The sequence shown here is derived from an EMBL/GenBank/DDBJ whole genome shotgun (WGS) entry which is preliminary data.</text>
</comment>
<dbReference type="Proteomes" id="UP000654279">
    <property type="component" value="Unassembled WGS sequence"/>
</dbReference>
<dbReference type="InterPro" id="IPR027476">
    <property type="entry name" value="DppA_N"/>
</dbReference>
<reference evidence="1" key="1">
    <citation type="submission" date="2020-08" db="EMBL/GenBank/DDBJ databases">
        <title>Genome public.</title>
        <authorList>
            <person name="Liu C."/>
            <person name="Sun Q."/>
        </authorList>
    </citation>
    <scope>NUCLEOTIDE SEQUENCE</scope>
    <source>
        <strain evidence="1">NSJ-44</strain>
    </source>
</reference>
<dbReference type="Gene3D" id="3.40.50.10780">
    <property type="entry name" value="Dipeptide transport protein"/>
    <property type="match status" value="1"/>
</dbReference>
<dbReference type="EMBL" id="JACRSO010000002">
    <property type="protein sequence ID" value="MBC8529165.1"/>
    <property type="molecule type" value="Genomic_DNA"/>
</dbReference>
<gene>
    <name evidence="1" type="ORF">H8699_06965</name>
</gene>
<dbReference type="Gene3D" id="3.30.1360.130">
    <property type="entry name" value="Dipeptide transport protein"/>
    <property type="match status" value="1"/>
</dbReference>
<accession>A0A926CYP9</accession>
<dbReference type="InterPro" id="IPR007035">
    <property type="entry name" value="Peptidase_M55"/>
</dbReference>
<proteinExistence type="predicted"/>
<dbReference type="InterPro" id="IPR036177">
    <property type="entry name" value="Peptidase_M55_sf"/>
</dbReference>
<evidence type="ECO:0000313" key="1">
    <source>
        <dbReference type="EMBL" id="MBC8529165.1"/>
    </source>
</evidence>
<name>A0A926CYP9_9FIRM</name>
<evidence type="ECO:0000313" key="2">
    <source>
        <dbReference type="Proteomes" id="UP000654279"/>
    </source>
</evidence>
<protein>
    <submittedName>
        <fullName evidence="1">M55 family metallopeptidase</fullName>
    </submittedName>
</protein>
<keyword evidence="2" id="KW-1185">Reference proteome</keyword>
<dbReference type="AlphaFoldDB" id="A0A926CYP9"/>
<sequence length="264" mass="28792">MKFMIAVDLEGVACAVSTVGDTLSTSPNYAFACKQAVREANAAARALFDAGADQVVIWDNHGEGVNLDYDAIDERCDIALGVCVAGRWPMLDESYDGVLLVGYHAMDSTPAAAIAHTYASTLYQAVTIDGRLVGEMQIDAMLAGQVGVPVIFVSSDEAGVRQAEEWMPWIESVATKKAMAFHRAVSLHPKRACEAIYKGVQRAYARLAEMKTLTCPSPCRMEVRFKTLEEAQRANFRDMNGQPFGFADAYTRTGTVRAPDILFF</sequence>
<dbReference type="SUPFAM" id="SSF63992">
    <property type="entry name" value="Dipeptide transport protein"/>
    <property type="match status" value="1"/>
</dbReference>